<gene>
    <name evidence="1" type="ORF">g.716</name>
</gene>
<accession>A0A2S2P223</accession>
<dbReference type="EMBL" id="GGMR01010880">
    <property type="protein sequence ID" value="MBY23499.1"/>
    <property type="molecule type" value="Transcribed_RNA"/>
</dbReference>
<proteinExistence type="predicted"/>
<evidence type="ECO:0000313" key="1">
    <source>
        <dbReference type="EMBL" id="MBY23499.1"/>
    </source>
</evidence>
<name>A0A2S2P223_SCHGA</name>
<reference evidence="1" key="1">
    <citation type="submission" date="2018-04" db="EMBL/GenBank/DDBJ databases">
        <title>Transcriptome of Schizaphis graminum biotype I.</title>
        <authorList>
            <person name="Scully E.D."/>
            <person name="Geib S.M."/>
            <person name="Palmer N.A."/>
            <person name="Koch K."/>
            <person name="Bradshaw J."/>
            <person name="Heng-Moss T."/>
            <person name="Sarath G."/>
        </authorList>
    </citation>
    <scope>NUCLEOTIDE SEQUENCE</scope>
</reference>
<organism evidence="1">
    <name type="scientific">Schizaphis graminum</name>
    <name type="common">Green bug aphid</name>
    <dbReference type="NCBI Taxonomy" id="13262"/>
    <lineage>
        <taxon>Eukaryota</taxon>
        <taxon>Metazoa</taxon>
        <taxon>Ecdysozoa</taxon>
        <taxon>Arthropoda</taxon>
        <taxon>Hexapoda</taxon>
        <taxon>Insecta</taxon>
        <taxon>Pterygota</taxon>
        <taxon>Neoptera</taxon>
        <taxon>Paraneoptera</taxon>
        <taxon>Hemiptera</taxon>
        <taxon>Sternorrhyncha</taxon>
        <taxon>Aphidomorpha</taxon>
        <taxon>Aphidoidea</taxon>
        <taxon>Aphididae</taxon>
        <taxon>Aphidini</taxon>
        <taxon>Schizaphis</taxon>
    </lineage>
</organism>
<protein>
    <submittedName>
        <fullName evidence="1">Uncharacterized protein</fullName>
    </submittedName>
</protein>
<sequence length="183" mass="20320">MRILFNLVISAVVAIVFVVFMANARNIPQNPVAYNRSTLIKPNARQSLNISLQKSHIDGVKMPTTNVARSFTWISPTFFNHTTTRTFVKGTAKKISAYTTSNEKMTMVQSMKKFGLETITERNKSTTTPPPSFGGSGFIGYSASFPTRNDNVRPSTLIDVKRFTCQDGYTVNTNGGCEPIFFD</sequence>
<dbReference type="AlphaFoldDB" id="A0A2S2P223"/>